<dbReference type="Proteomes" id="UP000326939">
    <property type="component" value="Chromosome 15"/>
</dbReference>
<keyword evidence="2" id="KW-1185">Reference proteome</keyword>
<comment type="caution">
    <text evidence="1">The sequence shown here is derived from an EMBL/GenBank/DDBJ whole genome shotgun (WGS) entry which is preliminary data.</text>
</comment>
<evidence type="ECO:0000313" key="1">
    <source>
        <dbReference type="EMBL" id="KAB5524925.1"/>
    </source>
</evidence>
<accession>A0A5N5K5V3</accession>
<sequence length="267" mass="29882">MSCSELERMMEAVVPNLECDISSMRDKQITDTCMGVGNALLTSTEVLQNPGMMITNGGFLTNFVHDYTDENFVGFMTWIWKRIFLSSMVYALKKVINELESGSFGAALKLCNPSSFPQNQNETGNSAFLPTSVTSLREILAFAHVVVVSSDNFAGSSGLKKKILISSAKPKGRRWTMAAWLRRIWDCVLYLSLRRNKLGKKLARKAILGKEVKLGFQIVFYSAQENFWSLFNQIGNVGFAKVMGFQELEDGLRVLEVVFTDLELLGN</sequence>
<gene>
    <name evidence="1" type="ORF">DKX38_022674</name>
</gene>
<organism evidence="1 2">
    <name type="scientific">Salix brachista</name>
    <dbReference type="NCBI Taxonomy" id="2182728"/>
    <lineage>
        <taxon>Eukaryota</taxon>
        <taxon>Viridiplantae</taxon>
        <taxon>Streptophyta</taxon>
        <taxon>Embryophyta</taxon>
        <taxon>Tracheophyta</taxon>
        <taxon>Spermatophyta</taxon>
        <taxon>Magnoliopsida</taxon>
        <taxon>eudicotyledons</taxon>
        <taxon>Gunneridae</taxon>
        <taxon>Pentapetalae</taxon>
        <taxon>rosids</taxon>
        <taxon>fabids</taxon>
        <taxon>Malpighiales</taxon>
        <taxon>Salicaceae</taxon>
        <taxon>Saliceae</taxon>
        <taxon>Salix</taxon>
    </lineage>
</organism>
<reference evidence="2" key="1">
    <citation type="journal article" date="2019" name="Gigascience">
        <title>De novo genome assembly of the endangered Acer yangbiense, a plant species with extremely small populations endemic to Yunnan Province, China.</title>
        <authorList>
            <person name="Yang J."/>
            <person name="Wariss H.M."/>
            <person name="Tao L."/>
            <person name="Zhang R."/>
            <person name="Yun Q."/>
            <person name="Hollingsworth P."/>
            <person name="Dao Z."/>
            <person name="Luo G."/>
            <person name="Guo H."/>
            <person name="Ma Y."/>
            <person name="Sun W."/>
        </authorList>
    </citation>
    <scope>NUCLEOTIDE SEQUENCE [LARGE SCALE GENOMIC DNA]</scope>
    <source>
        <strain evidence="2">cv. br00</strain>
    </source>
</reference>
<name>A0A5N5K5V3_9ROSI</name>
<dbReference type="EMBL" id="VDCV01000015">
    <property type="protein sequence ID" value="KAB5524925.1"/>
    <property type="molecule type" value="Genomic_DNA"/>
</dbReference>
<protein>
    <submittedName>
        <fullName evidence="1">Uncharacterized protein</fullName>
    </submittedName>
</protein>
<evidence type="ECO:0000313" key="2">
    <source>
        <dbReference type="Proteomes" id="UP000326939"/>
    </source>
</evidence>
<dbReference type="AlphaFoldDB" id="A0A5N5K5V3"/>
<proteinExistence type="predicted"/>